<proteinExistence type="predicted"/>
<keyword evidence="1" id="KW-0812">Transmembrane</keyword>
<protein>
    <submittedName>
        <fullName evidence="2">Uncharacterized protein</fullName>
    </submittedName>
</protein>
<reference evidence="2 3" key="1">
    <citation type="journal article" date="2018" name="Biotechnol. Biofuels">
        <title>Integrative visual omics of the white-rot fungus Polyporus brumalis exposes the biotechnological potential of its oxidative enzymes for delignifying raw plant biomass.</title>
        <authorList>
            <person name="Miyauchi S."/>
            <person name="Rancon A."/>
            <person name="Drula E."/>
            <person name="Hage H."/>
            <person name="Chaduli D."/>
            <person name="Favel A."/>
            <person name="Grisel S."/>
            <person name="Henrissat B."/>
            <person name="Herpoel-Gimbert I."/>
            <person name="Ruiz-Duenas F.J."/>
            <person name="Chevret D."/>
            <person name="Hainaut M."/>
            <person name="Lin J."/>
            <person name="Wang M."/>
            <person name="Pangilinan J."/>
            <person name="Lipzen A."/>
            <person name="Lesage-Meessen L."/>
            <person name="Navarro D."/>
            <person name="Riley R."/>
            <person name="Grigoriev I.V."/>
            <person name="Zhou S."/>
            <person name="Raouche S."/>
            <person name="Rosso M.N."/>
        </authorList>
    </citation>
    <scope>NUCLEOTIDE SEQUENCE [LARGE SCALE GENOMIC DNA]</scope>
    <source>
        <strain evidence="2 3">BRFM 1820</strain>
    </source>
</reference>
<name>A0A371D319_9APHY</name>
<evidence type="ECO:0000313" key="3">
    <source>
        <dbReference type="Proteomes" id="UP000256964"/>
    </source>
</evidence>
<evidence type="ECO:0000256" key="1">
    <source>
        <dbReference type="SAM" id="Phobius"/>
    </source>
</evidence>
<feature type="transmembrane region" description="Helical" evidence="1">
    <location>
        <begin position="6"/>
        <end position="29"/>
    </location>
</feature>
<sequence length="214" mass="24601">MSVQKNYVIICILTVLLLRFVDVFLEATFWASPSERPARSGLWAAIMLLVQAILLQTAVHLGEDVVTEEGDIHTELAVLWTLTPLISFSPWMRTWLALPVECTIRAVVMPAAIQYLRTGGLSTTGLYGELIRFDLVYYYTEFVTGMLRWLEWFIEAWDTAGESLRKFRIVLRRSRDESLRLAWRSRPKARLSGRHPFVETIKKLAQQAKVELEG</sequence>
<keyword evidence="1" id="KW-0472">Membrane</keyword>
<evidence type="ECO:0000313" key="2">
    <source>
        <dbReference type="EMBL" id="RDX46905.1"/>
    </source>
</evidence>
<organism evidence="2 3">
    <name type="scientific">Lentinus brumalis</name>
    <dbReference type="NCBI Taxonomy" id="2498619"/>
    <lineage>
        <taxon>Eukaryota</taxon>
        <taxon>Fungi</taxon>
        <taxon>Dikarya</taxon>
        <taxon>Basidiomycota</taxon>
        <taxon>Agaricomycotina</taxon>
        <taxon>Agaricomycetes</taxon>
        <taxon>Polyporales</taxon>
        <taxon>Polyporaceae</taxon>
        <taxon>Lentinus</taxon>
    </lineage>
</organism>
<dbReference type="EMBL" id="KZ857423">
    <property type="protein sequence ID" value="RDX46905.1"/>
    <property type="molecule type" value="Genomic_DNA"/>
</dbReference>
<keyword evidence="3" id="KW-1185">Reference proteome</keyword>
<gene>
    <name evidence="2" type="ORF">OH76DRAFT_1485174</name>
</gene>
<dbReference type="AlphaFoldDB" id="A0A371D319"/>
<keyword evidence="1" id="KW-1133">Transmembrane helix</keyword>
<accession>A0A371D319</accession>
<dbReference type="Proteomes" id="UP000256964">
    <property type="component" value="Unassembled WGS sequence"/>
</dbReference>